<proteinExistence type="predicted"/>
<dbReference type="PANTHER" id="PTHR46844:SF1">
    <property type="entry name" value="SLR5058 PROTEIN"/>
    <property type="match status" value="1"/>
</dbReference>
<dbReference type="InterPro" id="IPR007111">
    <property type="entry name" value="NACHT_NTPase"/>
</dbReference>
<feature type="compositionally biased region" description="Polar residues" evidence="1">
    <location>
        <begin position="160"/>
        <end position="177"/>
    </location>
</feature>
<dbReference type="RefSeq" id="WP_345656049.1">
    <property type="nucleotide sequence ID" value="NZ_BAABKB010000029.1"/>
</dbReference>
<dbReference type="InterPro" id="IPR027417">
    <property type="entry name" value="P-loop_NTPase"/>
</dbReference>
<evidence type="ECO:0000256" key="1">
    <source>
        <dbReference type="SAM" id="MobiDB-lite"/>
    </source>
</evidence>
<accession>A0ABP9JB19</accession>
<feature type="region of interest" description="Disordered" evidence="1">
    <location>
        <begin position="158"/>
        <end position="185"/>
    </location>
</feature>
<feature type="region of interest" description="Disordered" evidence="1">
    <location>
        <begin position="1189"/>
        <end position="1216"/>
    </location>
</feature>
<name>A0ABP9JB19_9ACTN</name>
<evidence type="ECO:0000313" key="3">
    <source>
        <dbReference type="EMBL" id="GAA5025975.1"/>
    </source>
</evidence>
<dbReference type="Proteomes" id="UP001501759">
    <property type="component" value="Unassembled WGS sequence"/>
</dbReference>
<dbReference type="PROSITE" id="PS50837">
    <property type="entry name" value="NACHT"/>
    <property type="match status" value="1"/>
</dbReference>
<dbReference type="Gene3D" id="3.40.50.300">
    <property type="entry name" value="P-loop containing nucleotide triphosphate hydrolases"/>
    <property type="match status" value="1"/>
</dbReference>
<dbReference type="EMBL" id="BAABKB010000029">
    <property type="protein sequence ID" value="GAA5025975.1"/>
    <property type="molecule type" value="Genomic_DNA"/>
</dbReference>
<reference evidence="4" key="1">
    <citation type="journal article" date="2019" name="Int. J. Syst. Evol. Microbiol.">
        <title>The Global Catalogue of Microorganisms (GCM) 10K type strain sequencing project: providing services to taxonomists for standard genome sequencing and annotation.</title>
        <authorList>
            <consortium name="The Broad Institute Genomics Platform"/>
            <consortium name="The Broad Institute Genome Sequencing Center for Infectious Disease"/>
            <person name="Wu L."/>
            <person name="Ma J."/>
        </authorList>
    </citation>
    <scope>NUCLEOTIDE SEQUENCE [LARGE SCALE GENOMIC DNA]</scope>
    <source>
        <strain evidence="4">JCM 18409</strain>
    </source>
</reference>
<evidence type="ECO:0000259" key="2">
    <source>
        <dbReference type="PROSITE" id="PS50837"/>
    </source>
</evidence>
<keyword evidence="4" id="KW-1185">Reference proteome</keyword>
<dbReference type="SUPFAM" id="SSF52540">
    <property type="entry name" value="P-loop containing nucleoside triphosphate hydrolases"/>
    <property type="match status" value="1"/>
</dbReference>
<comment type="caution">
    <text evidence="3">The sequence shown here is derived from an EMBL/GenBank/DDBJ whole genome shotgun (WGS) entry which is preliminary data.</text>
</comment>
<organism evidence="3 4">
    <name type="scientific">Streptomyces siamensis</name>
    <dbReference type="NCBI Taxonomy" id="1274986"/>
    <lineage>
        <taxon>Bacteria</taxon>
        <taxon>Bacillati</taxon>
        <taxon>Actinomycetota</taxon>
        <taxon>Actinomycetes</taxon>
        <taxon>Kitasatosporales</taxon>
        <taxon>Streptomycetaceae</taxon>
        <taxon>Streptomyces</taxon>
    </lineage>
</organism>
<protein>
    <recommendedName>
        <fullName evidence="2">NACHT domain-containing protein</fullName>
    </recommendedName>
</protein>
<dbReference type="PANTHER" id="PTHR46844">
    <property type="entry name" value="SLR5058 PROTEIN"/>
    <property type="match status" value="1"/>
</dbReference>
<evidence type="ECO:0000313" key="4">
    <source>
        <dbReference type="Proteomes" id="UP001501759"/>
    </source>
</evidence>
<sequence>MAGGRPPKGDTERYPALEELAAWFRRAIADAGYESPHAVVRAEMAHKNVVYGACSTTRLLKLPVLRSLAVALERDPDEIVPLWVRAKEALDRAGAESRQAAAPRLKEWTELPLPNPAVRNLLEAQAKAVERLPYDMLGVAEPPLSAVYVRQRMRARGLSTEGSARNSTQLESGSAAQGDSAARDETQTIDAQLPVPEALARHEHLLITGEPGAGKSTLSSHLAWTLSRIWLREDTSLEAPVAEPVLPVRVAARTLVDQAGSWSAVLCQALRRTLGHSLVADPDARLFLGRMHGARWMVLVDGLDEIADRESRAEVVRMIAQHARTDSDYRFVITSRPLSDPELAPLRGALIGEYRMEPFGTDELRDFAAKWFAAQHQDKEQARTAADRFLGETEDGRLSDLVRNPLLATIAAVTATAAPTHPLPTSRLSLYQRFFEHLLTRGAGSEGAVRQGLMRRYRDDPGRRELHLWFNQHKRQVLGVLGTCRLEGESSLLEAALEWFRPRLCEGWAETDWEADAREFLQGTGLLVRDEDDYRFLHHSFAEYFAARSYVQQLDPAFSEAEEWILRAFKDDERTLAMFVLCLWGEREDCDAGRLAEQLRVGAVGGHERPLLAGLLAAEGVAFGAADREETFGRLEGVARGAVDEEYRERAAQVLGALGGQPGVLDRLEGMARSEFLEAGVRFYAVEAYAKAGSAEITQELLGLVLSGVYGLLGRAARIACTLGEGAREAVRERAWQMVDKPDANAWEMSLAAEALATLGRAQDAEELALRVLREPTAYGPETERAVEAWLTSAPDRAVAEAERLALALPDTAQARRWAVGKTLDKLGAEAAAARIAHKMLGVDSVPLNALEWAAEMWVKARGTEATEAIIAAFERSSADLGHYYWHPAMLLRTIAPFTADGTTADWARDVFGEERWGVYGTGDTVATWLAAVGVEGADQIMQRLDGGRLLSSYDRPPAAKALFDAGALDRAGEMAELALGTPNVRRDSYADAARVLLKTGGHDAVVGLERIWSAHPKLGEDSNWLNGVLDALPRFEDRTTDVVVGRFARELVDLPSADVSDVLRGLQVLLGNEGHAVVPWVLETAMTHRRLYWGQRRTLARELAALGERDAALTLWRHVLGFPSAPQSGELQLLLDLQAAGVTEIAVTWLAELITDPATEAPRRLRLRQMLAWLVTADPALQELVPAEAGPMPAQSAARRTGSVLPRQQPREASA</sequence>
<gene>
    <name evidence="3" type="ORF">GCM10023335_61150</name>
</gene>
<feature type="domain" description="NACHT" evidence="2">
    <location>
        <begin position="203"/>
        <end position="337"/>
    </location>
</feature>